<dbReference type="PANTHER" id="PTHR37489">
    <property type="entry name" value="DUF3500 DOMAIN-CONTAINING PROTEIN"/>
    <property type="match status" value="1"/>
</dbReference>
<dbReference type="Pfam" id="PF12006">
    <property type="entry name" value="DUF3500"/>
    <property type="match status" value="1"/>
</dbReference>
<dbReference type="InterPro" id="IPR021889">
    <property type="entry name" value="DUF3500"/>
</dbReference>
<evidence type="ECO:0000313" key="1">
    <source>
        <dbReference type="EMBL" id="KAL2832199.1"/>
    </source>
</evidence>
<comment type="caution">
    <text evidence="1">The sequence shown here is derived from an EMBL/GenBank/DDBJ whole genome shotgun (WGS) entry which is preliminary data.</text>
</comment>
<dbReference type="PANTHER" id="PTHR37489:SF1">
    <property type="entry name" value="DUF3500 DOMAIN-CONTAINING PROTEIN"/>
    <property type="match status" value="1"/>
</dbReference>
<dbReference type="EMBL" id="JBFXLU010000269">
    <property type="protein sequence ID" value="KAL2832199.1"/>
    <property type="molecule type" value="Genomic_DNA"/>
</dbReference>
<keyword evidence="2" id="KW-1185">Reference proteome</keyword>
<gene>
    <name evidence="1" type="ORF">BJY01DRAFT_260309</name>
</gene>
<accession>A0ABR4IY10</accession>
<sequence>MRTTQNFRDVLPDLESGKFKEISAHDAHSWEAEFYKNSFAKLLTEQWLELWAQPFVGLTTDGVITPGLYNRENHEIPIQDIVATAQELINGCTAAQLRQLKFPLHARQWRSWSNPEIYISKYGLRLEEIPDSLKEIIFRIMERTVSPEGYRKLRHAMKVNAFLGDLVRGPKVLNEHSYNFLLFGDPSTTDAWGWSVYGHHLCMNVYLHRAQITIAPVFVGAEPNIVDEGPNTGIVMLDREEALGLQLMQSLPGDLKKQAQVYRDMHDERMPPGRWNEADQRHLCGAFQDNRQVAYEGLPASRLDSHQLNLLYWIVEEFIIYLPTTARRYRLEQVRQYLDETYFAWIGGFGDNDPFYYRIQSPVIVLEFDHHSGVFLDNKKPAKFHIHTIARMPNGGDYGNALRGAEDRLE</sequence>
<reference evidence="1 2" key="1">
    <citation type="submission" date="2024-07" db="EMBL/GenBank/DDBJ databases">
        <title>Section-level genome sequencing and comparative genomics of Aspergillus sections Usti and Cavernicolus.</title>
        <authorList>
            <consortium name="Lawrence Berkeley National Laboratory"/>
            <person name="Nybo J.L."/>
            <person name="Vesth T.C."/>
            <person name="Theobald S."/>
            <person name="Frisvad J.C."/>
            <person name="Larsen T.O."/>
            <person name="Kjaerboelling I."/>
            <person name="Rothschild-Mancinelli K."/>
            <person name="Lyhne E.K."/>
            <person name="Kogle M.E."/>
            <person name="Barry K."/>
            <person name="Clum A."/>
            <person name="Na H."/>
            <person name="Ledsgaard L."/>
            <person name="Lin J."/>
            <person name="Lipzen A."/>
            <person name="Kuo A."/>
            <person name="Riley R."/>
            <person name="Mondo S."/>
            <person name="Labutti K."/>
            <person name="Haridas S."/>
            <person name="Pangalinan J."/>
            <person name="Salamov A.A."/>
            <person name="Simmons B.A."/>
            <person name="Magnuson J.K."/>
            <person name="Chen J."/>
            <person name="Drula E."/>
            <person name="Henrissat B."/>
            <person name="Wiebenga A."/>
            <person name="Lubbers R.J."/>
            <person name="Gomes A.C."/>
            <person name="Makela M.R."/>
            <person name="Stajich J."/>
            <person name="Grigoriev I.V."/>
            <person name="Mortensen U.H."/>
            <person name="De Vries R.P."/>
            <person name="Baker S.E."/>
            <person name="Andersen M.R."/>
        </authorList>
    </citation>
    <scope>NUCLEOTIDE SEQUENCE [LARGE SCALE GENOMIC DNA]</scope>
    <source>
        <strain evidence="1 2">CBS 123904</strain>
    </source>
</reference>
<evidence type="ECO:0008006" key="3">
    <source>
        <dbReference type="Google" id="ProtNLM"/>
    </source>
</evidence>
<evidence type="ECO:0000313" key="2">
    <source>
        <dbReference type="Proteomes" id="UP001610446"/>
    </source>
</evidence>
<dbReference type="Proteomes" id="UP001610446">
    <property type="component" value="Unassembled WGS sequence"/>
</dbReference>
<proteinExistence type="predicted"/>
<organism evidence="1 2">
    <name type="scientific">Aspergillus pseudoustus</name>
    <dbReference type="NCBI Taxonomy" id="1810923"/>
    <lineage>
        <taxon>Eukaryota</taxon>
        <taxon>Fungi</taxon>
        <taxon>Dikarya</taxon>
        <taxon>Ascomycota</taxon>
        <taxon>Pezizomycotina</taxon>
        <taxon>Eurotiomycetes</taxon>
        <taxon>Eurotiomycetidae</taxon>
        <taxon>Eurotiales</taxon>
        <taxon>Aspergillaceae</taxon>
        <taxon>Aspergillus</taxon>
        <taxon>Aspergillus subgen. Nidulantes</taxon>
    </lineage>
</organism>
<name>A0ABR4IY10_9EURO</name>
<protein>
    <recommendedName>
        <fullName evidence="3">DUF3500 domain-containing protein</fullName>
    </recommendedName>
</protein>